<dbReference type="EMBL" id="HBFQ01056718">
    <property type="protein sequence ID" value="CAD8865856.1"/>
    <property type="molecule type" value="Transcribed_RNA"/>
</dbReference>
<feature type="compositionally biased region" description="Polar residues" evidence="1">
    <location>
        <begin position="96"/>
        <end position="105"/>
    </location>
</feature>
<feature type="region of interest" description="Disordered" evidence="1">
    <location>
        <begin position="168"/>
        <end position="235"/>
    </location>
</feature>
<feature type="compositionally biased region" description="Polar residues" evidence="1">
    <location>
        <begin position="13"/>
        <end position="23"/>
    </location>
</feature>
<feature type="compositionally biased region" description="Basic and acidic residues" evidence="1">
    <location>
        <begin position="77"/>
        <end position="92"/>
    </location>
</feature>
<protein>
    <submittedName>
        <fullName evidence="2">Uncharacterized protein</fullName>
    </submittedName>
</protein>
<feature type="region of interest" description="Disordered" evidence="1">
    <location>
        <begin position="1"/>
        <end position="28"/>
    </location>
</feature>
<evidence type="ECO:0000313" key="2">
    <source>
        <dbReference type="EMBL" id="CAD8865856.1"/>
    </source>
</evidence>
<reference evidence="2" key="1">
    <citation type="submission" date="2021-01" db="EMBL/GenBank/DDBJ databases">
        <authorList>
            <person name="Corre E."/>
            <person name="Pelletier E."/>
            <person name="Niang G."/>
            <person name="Scheremetjew M."/>
            <person name="Finn R."/>
            <person name="Kale V."/>
            <person name="Holt S."/>
            <person name="Cochrane G."/>
            <person name="Meng A."/>
            <person name="Brown T."/>
            <person name="Cohen L."/>
        </authorList>
    </citation>
    <scope>NUCLEOTIDE SEQUENCE</scope>
</reference>
<gene>
    <name evidence="2" type="ORF">NSCI0253_LOCUS40211</name>
</gene>
<organism evidence="2">
    <name type="scientific">Noctiluca scintillans</name>
    <name type="common">Sea sparkle</name>
    <name type="synonym">Red tide dinoflagellate</name>
    <dbReference type="NCBI Taxonomy" id="2966"/>
    <lineage>
        <taxon>Eukaryota</taxon>
        <taxon>Sar</taxon>
        <taxon>Alveolata</taxon>
        <taxon>Dinophyceae</taxon>
        <taxon>Noctilucales</taxon>
        <taxon>Noctilucaceae</taxon>
        <taxon>Noctiluca</taxon>
    </lineage>
</organism>
<proteinExistence type="predicted"/>
<evidence type="ECO:0000256" key="1">
    <source>
        <dbReference type="SAM" id="MobiDB-lite"/>
    </source>
</evidence>
<feature type="compositionally biased region" description="Polar residues" evidence="1">
    <location>
        <begin position="135"/>
        <end position="148"/>
    </location>
</feature>
<dbReference type="AlphaFoldDB" id="A0A7S1AUS7"/>
<feature type="compositionally biased region" description="Polar residues" evidence="1">
    <location>
        <begin position="174"/>
        <end position="186"/>
    </location>
</feature>
<name>A0A7S1AUS7_NOCSC</name>
<sequence>MADLTSRQRKNVYMQSSIFSNEGPSPESVYAQSRQRELLENIKIPPGGRTPDLSLPSPADMKVKAIQGSNPVVPNEQAREVRSSGEDGRIPHEFWATNSNLTWSDPRNEMSRRRNPGYGDMEAAEKKRQDLSSEIFGSSRRTQPSTQAPRDEIMAQTNLLNQDSALHRHAQEPEAQSASDRQQRNIAGSRCNPMKYSNSPANHERTLQPTSPRHLDGPQTAKDVKLRSLQSNIFG</sequence>
<accession>A0A7S1AUS7</accession>
<feature type="compositionally biased region" description="Polar residues" evidence="1">
    <location>
        <begin position="195"/>
        <end position="211"/>
    </location>
</feature>
<feature type="region of interest" description="Disordered" evidence="1">
    <location>
        <begin position="66"/>
        <end position="149"/>
    </location>
</feature>